<dbReference type="RefSeq" id="WP_234653225.1">
    <property type="nucleotide sequence ID" value="NZ_CP094997.1"/>
</dbReference>
<dbReference type="InterPro" id="IPR003423">
    <property type="entry name" value="OMP_efflux"/>
</dbReference>
<keyword evidence="2" id="KW-0472">Membrane</keyword>
<dbReference type="Gene3D" id="1.20.1600.10">
    <property type="entry name" value="Outer membrane efflux proteins (OEP)"/>
    <property type="match status" value="1"/>
</dbReference>
<reference evidence="3" key="1">
    <citation type="submission" date="2021-12" db="EMBL/GenBank/DDBJ databases">
        <title>Novel species in genus Dyadobacter.</title>
        <authorList>
            <person name="Ma C."/>
        </authorList>
    </citation>
    <scope>NUCLEOTIDE SEQUENCE</scope>
    <source>
        <strain evidence="3">LJ419</strain>
    </source>
</reference>
<dbReference type="SUPFAM" id="SSF56954">
    <property type="entry name" value="Outer membrane efflux proteins (OEP)"/>
    <property type="match status" value="1"/>
</dbReference>
<accession>A0A9X1PIB0</accession>
<dbReference type="NCBIfam" id="TIGR01845">
    <property type="entry name" value="outer_NodT"/>
    <property type="match status" value="1"/>
</dbReference>
<keyword evidence="2" id="KW-0449">Lipoprotein</keyword>
<evidence type="ECO:0000256" key="1">
    <source>
        <dbReference type="ARBA" id="ARBA00007613"/>
    </source>
</evidence>
<organism evidence="3 4">
    <name type="scientific">Dyadobacter chenwenxiniae</name>
    <dbReference type="NCBI Taxonomy" id="2906456"/>
    <lineage>
        <taxon>Bacteria</taxon>
        <taxon>Pseudomonadati</taxon>
        <taxon>Bacteroidota</taxon>
        <taxon>Cytophagia</taxon>
        <taxon>Cytophagales</taxon>
        <taxon>Spirosomataceae</taxon>
        <taxon>Dyadobacter</taxon>
    </lineage>
</organism>
<gene>
    <name evidence="3" type="ORF">LXM26_03100</name>
</gene>
<dbReference type="Proteomes" id="UP001139000">
    <property type="component" value="Unassembled WGS sequence"/>
</dbReference>
<dbReference type="PANTHER" id="PTHR30203:SF33">
    <property type="entry name" value="BLR4455 PROTEIN"/>
    <property type="match status" value="1"/>
</dbReference>
<dbReference type="InterPro" id="IPR010131">
    <property type="entry name" value="MdtP/NodT-like"/>
</dbReference>
<feature type="chain" id="PRO_5041018925" evidence="2">
    <location>
        <begin position="22"/>
        <end position="478"/>
    </location>
</feature>
<dbReference type="EMBL" id="JAJTTC010000001">
    <property type="protein sequence ID" value="MCF0060464.1"/>
    <property type="molecule type" value="Genomic_DNA"/>
</dbReference>
<protein>
    <submittedName>
        <fullName evidence="3">Efflux transporter outer membrane subunit</fullName>
    </submittedName>
</protein>
<comment type="subcellular location">
    <subcellularLocation>
        <location evidence="2">Cell membrane</location>
        <topology evidence="2">Lipid-anchor</topology>
    </subcellularLocation>
</comment>
<sequence length="478" mass="52968">MKKIGRGPCFALLLMAMLASCRVTKPYRQPETAVEGLYRGVKAADTTNIAHLSWREMFTDTVLQGLISKGINNNLDLKIAVTRIQSAEANLRQSKLALWPSLSVSPSFTLSKTSSAQLRSFNIQGDDSGGGGATTVIPTVKQYALTASTSWEADVWGKLRSTKRAYLAYFLQSEAYKRSVQTQLVADIATNYFALLAYDQQLRITQETIEIRRSDVQTMKELKQAARVTGADVVQSESNLYAAEVSLPDIRQNIRETENALSVLLAIPPDSIPRTRLDEQLRDGSLQTGIPAQLLANRPDVQQAEYSFRNAFELTNVARTYFYPSLSITGTGGFATANTLSNFFTGTFYGNLVAGLTQPIFSQGEIKRRLRTAEATQAEAYFTYQSTLLTAGQEVSNALYSHQMAVEKSMKRQQQLEALAKAVSYTKEFVRYTSNTNFTDVLTSEQNLLAAQLNGVDDTLQRLRSIVQLYRALGGGWR</sequence>
<dbReference type="Gene3D" id="2.20.200.10">
    <property type="entry name" value="Outer membrane efflux proteins (OEP)"/>
    <property type="match status" value="1"/>
</dbReference>
<comment type="caution">
    <text evidence="3">The sequence shown here is derived from an EMBL/GenBank/DDBJ whole genome shotgun (WGS) entry which is preliminary data.</text>
</comment>
<proteinExistence type="inferred from homology"/>
<keyword evidence="2" id="KW-0564">Palmitate</keyword>
<name>A0A9X1PIB0_9BACT</name>
<dbReference type="PROSITE" id="PS51257">
    <property type="entry name" value="PROKAR_LIPOPROTEIN"/>
    <property type="match status" value="1"/>
</dbReference>
<keyword evidence="2" id="KW-0732">Signal</keyword>
<comment type="similarity">
    <text evidence="1 2">Belongs to the outer membrane factor (OMF) (TC 1.B.17) family.</text>
</comment>
<dbReference type="PANTHER" id="PTHR30203">
    <property type="entry name" value="OUTER MEMBRANE CATION EFFLUX PROTEIN"/>
    <property type="match status" value="1"/>
</dbReference>
<evidence type="ECO:0000313" key="3">
    <source>
        <dbReference type="EMBL" id="MCF0060464.1"/>
    </source>
</evidence>
<evidence type="ECO:0000313" key="4">
    <source>
        <dbReference type="Proteomes" id="UP001139000"/>
    </source>
</evidence>
<keyword evidence="2" id="KW-1134">Transmembrane beta strand</keyword>
<dbReference type="Pfam" id="PF02321">
    <property type="entry name" value="OEP"/>
    <property type="match status" value="2"/>
</dbReference>
<dbReference type="GO" id="GO:0005886">
    <property type="term" value="C:plasma membrane"/>
    <property type="evidence" value="ECO:0007669"/>
    <property type="project" value="UniProtKB-SubCell"/>
</dbReference>
<feature type="signal peptide" evidence="2">
    <location>
        <begin position="1"/>
        <end position="21"/>
    </location>
</feature>
<dbReference type="GO" id="GO:0015562">
    <property type="term" value="F:efflux transmembrane transporter activity"/>
    <property type="evidence" value="ECO:0007669"/>
    <property type="project" value="InterPro"/>
</dbReference>
<evidence type="ECO:0000256" key="2">
    <source>
        <dbReference type="RuleBase" id="RU362097"/>
    </source>
</evidence>
<keyword evidence="4" id="KW-1185">Reference proteome</keyword>
<dbReference type="AlphaFoldDB" id="A0A9X1PIB0"/>
<keyword evidence="2" id="KW-0812">Transmembrane</keyword>